<feature type="compositionally biased region" description="Basic and acidic residues" evidence="1">
    <location>
        <begin position="204"/>
        <end position="221"/>
    </location>
</feature>
<evidence type="ECO:0000313" key="2">
    <source>
        <dbReference type="EMBL" id="KAK7080366.1"/>
    </source>
</evidence>
<dbReference type="EMBL" id="JAXCGZ010005965">
    <property type="protein sequence ID" value="KAK7080366.1"/>
    <property type="molecule type" value="Genomic_DNA"/>
</dbReference>
<evidence type="ECO:0000256" key="1">
    <source>
        <dbReference type="SAM" id="MobiDB-lite"/>
    </source>
</evidence>
<reference evidence="2 3" key="1">
    <citation type="submission" date="2023-11" db="EMBL/GenBank/DDBJ databases">
        <title>Halocaridina rubra genome assembly.</title>
        <authorList>
            <person name="Smith C."/>
        </authorList>
    </citation>
    <scope>NUCLEOTIDE SEQUENCE [LARGE SCALE GENOMIC DNA]</scope>
    <source>
        <strain evidence="2">EP-1</strain>
        <tissue evidence="2">Whole</tissue>
    </source>
</reference>
<feature type="region of interest" description="Disordered" evidence="1">
    <location>
        <begin position="192"/>
        <end position="241"/>
    </location>
</feature>
<keyword evidence="3" id="KW-1185">Reference proteome</keyword>
<organism evidence="2 3">
    <name type="scientific">Halocaridina rubra</name>
    <name type="common">Hawaiian red shrimp</name>
    <dbReference type="NCBI Taxonomy" id="373956"/>
    <lineage>
        <taxon>Eukaryota</taxon>
        <taxon>Metazoa</taxon>
        <taxon>Ecdysozoa</taxon>
        <taxon>Arthropoda</taxon>
        <taxon>Crustacea</taxon>
        <taxon>Multicrustacea</taxon>
        <taxon>Malacostraca</taxon>
        <taxon>Eumalacostraca</taxon>
        <taxon>Eucarida</taxon>
        <taxon>Decapoda</taxon>
        <taxon>Pleocyemata</taxon>
        <taxon>Caridea</taxon>
        <taxon>Atyoidea</taxon>
        <taxon>Atyidae</taxon>
        <taxon>Halocaridina</taxon>
    </lineage>
</organism>
<accession>A0AAN8XCJ7</accession>
<sequence>MLQQCFIIEKKTRKNGGTGPQVELQHNSHIYYKNIIKHMPRLPLDVSCPIMDEVYAPSRLDDISVVCEKCGTPWLAGHFKSRLQRRPKKDTLVRSLIKKDRRRRGKIKNSEKLQLVAYKKNLNTLEVTCLICNHKRESYCKGSKSIKQIKTNSSVASGKDDLTLIASQALKKISKKKKKEFNSGLIISRESQQLIDKANNPEETLEKTKKREKSKKKENEKNAAAPSATLKSGETSVDDENDCESISRRLADSILAGSNANYRKHLKTVGPIKKSKKQQDRFNKRLKTKICSEEVAKTKKSCALESFLSSLF</sequence>
<proteinExistence type="predicted"/>
<gene>
    <name evidence="2" type="ORF">SK128_004600</name>
</gene>
<comment type="caution">
    <text evidence="2">The sequence shown here is derived from an EMBL/GenBank/DDBJ whole genome shotgun (WGS) entry which is preliminary data.</text>
</comment>
<dbReference type="AlphaFoldDB" id="A0AAN8XCJ7"/>
<name>A0AAN8XCJ7_HALRR</name>
<evidence type="ECO:0000313" key="3">
    <source>
        <dbReference type="Proteomes" id="UP001381693"/>
    </source>
</evidence>
<protein>
    <submittedName>
        <fullName evidence="2">Uncharacterized protein</fullName>
    </submittedName>
</protein>
<dbReference type="Proteomes" id="UP001381693">
    <property type="component" value="Unassembled WGS sequence"/>
</dbReference>